<accession>A0ABZ0HPN5</accession>
<dbReference type="InterPro" id="IPR007763">
    <property type="entry name" value="NDUFA12"/>
</dbReference>
<evidence type="ECO:0000313" key="2">
    <source>
        <dbReference type="EMBL" id="WOJ89242.1"/>
    </source>
</evidence>
<organism evidence="2 3">
    <name type="scientific">Methylocapsa polymorpha</name>
    <dbReference type="NCBI Taxonomy" id="3080828"/>
    <lineage>
        <taxon>Bacteria</taxon>
        <taxon>Pseudomonadati</taxon>
        <taxon>Pseudomonadota</taxon>
        <taxon>Alphaproteobacteria</taxon>
        <taxon>Hyphomicrobiales</taxon>
        <taxon>Beijerinckiaceae</taxon>
        <taxon>Methylocapsa</taxon>
    </lineage>
</organism>
<gene>
    <name evidence="2" type="ORF">RZS28_15770</name>
</gene>
<dbReference type="PANTHER" id="PTHR12910">
    <property type="entry name" value="NADH-UBIQUINONE OXIDOREDUCTASE SUBUNIT B17.2"/>
    <property type="match status" value="1"/>
</dbReference>
<feature type="region of interest" description="Disordered" evidence="1">
    <location>
        <begin position="106"/>
        <end position="138"/>
    </location>
</feature>
<protein>
    <submittedName>
        <fullName evidence="2">NADH:ubiquinone oxidoreductase subunit NDUFA12</fullName>
    </submittedName>
</protein>
<dbReference type="NCBIfam" id="NF006040">
    <property type="entry name" value="PRK08183.1"/>
    <property type="match status" value="1"/>
</dbReference>
<dbReference type="EMBL" id="CP136862">
    <property type="protein sequence ID" value="WOJ89242.1"/>
    <property type="molecule type" value="Genomic_DNA"/>
</dbReference>
<dbReference type="PANTHER" id="PTHR12910:SF2">
    <property type="entry name" value="NADH DEHYDROGENASE [UBIQUINONE] 1 ALPHA SUBCOMPLEX SUBUNIT 12"/>
    <property type="match status" value="1"/>
</dbReference>
<keyword evidence="3" id="KW-1185">Reference proteome</keyword>
<dbReference type="Proteomes" id="UP001626536">
    <property type="component" value="Chromosome"/>
</dbReference>
<name>A0ABZ0HPN5_9HYPH</name>
<evidence type="ECO:0000256" key="1">
    <source>
        <dbReference type="SAM" id="MobiDB-lite"/>
    </source>
</evidence>
<reference evidence="2 3" key="1">
    <citation type="submission" date="2023-10" db="EMBL/GenBank/DDBJ databases">
        <title>Novel methanotroph of the genus Methylocapsa from a subarctic wetland.</title>
        <authorList>
            <person name="Belova S.E."/>
            <person name="Oshkin I.Y."/>
            <person name="Miroshnikov K."/>
            <person name="Dedysh S.N."/>
        </authorList>
    </citation>
    <scope>NUCLEOTIDE SEQUENCE [LARGE SCALE GENOMIC DNA]</scope>
    <source>
        <strain evidence="2 3">RX1</strain>
    </source>
</reference>
<proteinExistence type="predicted"/>
<dbReference type="RefSeq" id="WP_407338686.1">
    <property type="nucleotide sequence ID" value="NZ_CP136862.1"/>
</dbReference>
<evidence type="ECO:0000313" key="3">
    <source>
        <dbReference type="Proteomes" id="UP001626536"/>
    </source>
</evidence>
<dbReference type="Pfam" id="PF05071">
    <property type="entry name" value="NDUFA12"/>
    <property type="match status" value="1"/>
</dbReference>
<sequence>MRIRPLKWIFWIFTWWNSQTLNTWVYTRLYGKFVGKDQFGNRYYRGRKIDPALGFERRWVIYRGESDGSLTPPGWYGWLHHTVDVPPTEETYTPRAWELPHLPNLTGTPEAWRPPGSTLRANARPRATGDYDAWTPEG</sequence>